<dbReference type="GO" id="GO:0035438">
    <property type="term" value="F:cyclic-di-GMP binding"/>
    <property type="evidence" value="ECO:0007669"/>
    <property type="project" value="InterPro"/>
</dbReference>
<sequence>MDKDAPFELNQDGSPVDLRRSLRVHRQVAGRVVLEDMSQARSVLIRNISMTGAALTIGEWPGLADTFYLLVRTSPGGAASRLHCTVRWRVGPVVGVVFSDALSADMLRSLTGVSEVTLSRAG</sequence>
<comment type="caution">
    <text evidence="2">The sequence shown here is derived from an EMBL/GenBank/DDBJ whole genome shotgun (WGS) entry which is preliminary data.</text>
</comment>
<dbReference type="STRING" id="1280946.HY29_10885"/>
<evidence type="ECO:0000259" key="1">
    <source>
        <dbReference type="Pfam" id="PF07238"/>
    </source>
</evidence>
<dbReference type="AlphaFoldDB" id="A0A062UBE7"/>
<gene>
    <name evidence="2" type="ORF">HY29_10885</name>
</gene>
<evidence type="ECO:0000313" key="3">
    <source>
        <dbReference type="Proteomes" id="UP000027037"/>
    </source>
</evidence>
<proteinExistence type="predicted"/>
<dbReference type="Gene3D" id="2.40.10.220">
    <property type="entry name" value="predicted glycosyltransferase like domains"/>
    <property type="match status" value="1"/>
</dbReference>
<dbReference type="OrthoDB" id="7620524at2"/>
<dbReference type="RefSeq" id="WP_034793326.1">
    <property type="nucleotide sequence ID" value="NZ_AWFF01000028.1"/>
</dbReference>
<dbReference type="EMBL" id="AWFF01000028">
    <property type="protein sequence ID" value="KCZ55622.1"/>
    <property type="molecule type" value="Genomic_DNA"/>
</dbReference>
<name>A0A062UBE7_9PROT</name>
<feature type="domain" description="PilZ" evidence="1">
    <location>
        <begin position="18"/>
        <end position="109"/>
    </location>
</feature>
<dbReference type="Proteomes" id="UP000027037">
    <property type="component" value="Unassembled WGS sequence"/>
</dbReference>
<keyword evidence="3" id="KW-1185">Reference proteome</keyword>
<dbReference type="InterPro" id="IPR009875">
    <property type="entry name" value="PilZ_domain"/>
</dbReference>
<accession>A0A062UBE7</accession>
<reference evidence="2 3" key="1">
    <citation type="journal article" date="2014" name="Antonie Van Leeuwenhoek">
        <title>Hyphomonas beringensis sp. nov. and Hyphomonas chukchiensis sp. nov., isolated from surface seawater of the Bering Sea and Chukchi Sea.</title>
        <authorList>
            <person name="Li C."/>
            <person name="Lai Q."/>
            <person name="Li G."/>
            <person name="Dong C."/>
            <person name="Wang J."/>
            <person name="Liao Y."/>
            <person name="Shao Z."/>
        </authorList>
    </citation>
    <scope>NUCLEOTIDE SEQUENCE [LARGE SCALE GENOMIC DNA]</scope>
    <source>
        <strain evidence="2 3">25B14_1</strain>
    </source>
</reference>
<evidence type="ECO:0000313" key="2">
    <source>
        <dbReference type="EMBL" id="KCZ55622.1"/>
    </source>
</evidence>
<dbReference type="PATRIC" id="fig|1280946.3.peg.973"/>
<protein>
    <recommendedName>
        <fullName evidence="1">PilZ domain-containing protein</fullName>
    </recommendedName>
</protein>
<dbReference type="Pfam" id="PF07238">
    <property type="entry name" value="PilZ"/>
    <property type="match status" value="1"/>
</dbReference>
<organism evidence="2 3">
    <name type="scientific">Hyphomonas beringensis</name>
    <dbReference type="NCBI Taxonomy" id="1280946"/>
    <lineage>
        <taxon>Bacteria</taxon>
        <taxon>Pseudomonadati</taxon>
        <taxon>Pseudomonadota</taxon>
        <taxon>Alphaproteobacteria</taxon>
        <taxon>Hyphomonadales</taxon>
        <taxon>Hyphomonadaceae</taxon>
        <taxon>Hyphomonas</taxon>
    </lineage>
</organism>
<dbReference type="SUPFAM" id="SSF141371">
    <property type="entry name" value="PilZ domain-like"/>
    <property type="match status" value="1"/>
</dbReference>